<reference evidence="2 3" key="1">
    <citation type="submission" date="2023-07" db="EMBL/GenBank/DDBJ databases">
        <title>Genomic Encyclopedia of Type Strains, Phase IV (KMG-IV): sequencing the most valuable type-strain genomes for metagenomic binning, comparative biology and taxonomic classification.</title>
        <authorList>
            <person name="Goeker M."/>
        </authorList>
    </citation>
    <scope>NUCLEOTIDE SEQUENCE [LARGE SCALE GENOMIC DNA]</scope>
    <source>
        <strain evidence="2 3">DSM 16784</strain>
    </source>
</reference>
<organism evidence="2 3">
    <name type="scientific">Breznakia pachnodae</name>
    <dbReference type="NCBI Taxonomy" id="265178"/>
    <lineage>
        <taxon>Bacteria</taxon>
        <taxon>Bacillati</taxon>
        <taxon>Bacillota</taxon>
        <taxon>Erysipelotrichia</taxon>
        <taxon>Erysipelotrichales</taxon>
        <taxon>Erysipelotrichaceae</taxon>
        <taxon>Breznakia</taxon>
    </lineage>
</organism>
<accession>A0ABU0E339</accession>
<evidence type="ECO:0000313" key="2">
    <source>
        <dbReference type="EMBL" id="MDQ0361308.1"/>
    </source>
</evidence>
<dbReference type="Proteomes" id="UP001230220">
    <property type="component" value="Unassembled WGS sequence"/>
</dbReference>
<gene>
    <name evidence="2" type="ORF">J2S15_002055</name>
</gene>
<name>A0ABU0E339_9FIRM</name>
<protein>
    <submittedName>
        <fullName evidence="2">Tetratricopeptide (TPR) repeat protein</fullName>
    </submittedName>
</protein>
<keyword evidence="1" id="KW-0812">Transmembrane</keyword>
<keyword evidence="1" id="KW-1133">Transmembrane helix</keyword>
<keyword evidence="3" id="KW-1185">Reference proteome</keyword>
<comment type="caution">
    <text evidence="2">The sequence shown here is derived from an EMBL/GenBank/DDBJ whole genome shotgun (WGS) entry which is preliminary data.</text>
</comment>
<dbReference type="EMBL" id="JAUSUR010000003">
    <property type="protein sequence ID" value="MDQ0361308.1"/>
    <property type="molecule type" value="Genomic_DNA"/>
</dbReference>
<feature type="transmembrane region" description="Helical" evidence="1">
    <location>
        <begin position="20"/>
        <end position="40"/>
    </location>
</feature>
<feature type="transmembrane region" description="Helical" evidence="1">
    <location>
        <begin position="46"/>
        <end position="68"/>
    </location>
</feature>
<evidence type="ECO:0000313" key="3">
    <source>
        <dbReference type="Proteomes" id="UP001230220"/>
    </source>
</evidence>
<dbReference type="RefSeq" id="WP_307407920.1">
    <property type="nucleotide sequence ID" value="NZ_JAUSUR010000003.1"/>
</dbReference>
<proteinExistence type="predicted"/>
<keyword evidence="1" id="KW-0472">Membrane</keyword>
<sequence>MSDEQIEALLKKNFQGLANVKRNIWLVVFLMCVVILYVATQVKGSLILIILIALSLFIVVKLINNLYIKKLNKQWKKIEKILYDDCDSELFYRILAFAYDNYSQSKIVRLIIISNYLQACLAQRMSNKAKELLKDPFFVERVLLKNPATAAYTNMEIAAIDNDSKLFESNYQKLMDMVSNNDEKAEAILKMVNIDYLFYKGNYKQFLDILPKTETDTQYAKVTVSYMKGYALFQLRDYKEAKVNFEYVIEYGNTLPIVEMAKQLLMKID</sequence>
<evidence type="ECO:0000256" key="1">
    <source>
        <dbReference type="SAM" id="Phobius"/>
    </source>
</evidence>